<dbReference type="AlphaFoldDB" id="F5YJ39"/>
<dbReference type="KEGG" id="tpi:TREPR_2160"/>
<evidence type="ECO:0000313" key="3">
    <source>
        <dbReference type="EMBL" id="AEF84505.1"/>
    </source>
</evidence>
<evidence type="ECO:0000256" key="2">
    <source>
        <dbReference type="RuleBase" id="RU362080"/>
    </source>
</evidence>
<dbReference type="SUPFAM" id="SSF143120">
    <property type="entry name" value="YefM-like"/>
    <property type="match status" value="1"/>
</dbReference>
<comment type="similarity">
    <text evidence="1 2">Belongs to the phD/YefM antitoxin family.</text>
</comment>
<protein>
    <recommendedName>
        <fullName evidence="2">Antitoxin</fullName>
    </recommendedName>
</protein>
<dbReference type="Proteomes" id="UP000009223">
    <property type="component" value="Chromosome"/>
</dbReference>
<evidence type="ECO:0000313" key="4">
    <source>
        <dbReference type="Proteomes" id="UP000009223"/>
    </source>
</evidence>
<dbReference type="RefSeq" id="WP_015708020.1">
    <property type="nucleotide sequence ID" value="NC_015578.1"/>
</dbReference>
<dbReference type="InterPro" id="IPR051405">
    <property type="entry name" value="phD/YefM_antitoxin"/>
</dbReference>
<dbReference type="EMBL" id="CP001843">
    <property type="protein sequence ID" value="AEF84505.1"/>
    <property type="molecule type" value="Genomic_DNA"/>
</dbReference>
<dbReference type="HOGENOM" id="CLU_166037_3_2_12"/>
<dbReference type="OrthoDB" id="7069202at2"/>
<dbReference type="eggNOG" id="COG2161">
    <property type="taxonomic scope" value="Bacteria"/>
</dbReference>
<dbReference type="Pfam" id="PF02604">
    <property type="entry name" value="PhdYeFM_antitox"/>
    <property type="match status" value="1"/>
</dbReference>
<organism evidence="3 4">
    <name type="scientific">Treponema primitia (strain ATCC BAA-887 / DSM 12427 / ZAS-2)</name>
    <dbReference type="NCBI Taxonomy" id="545694"/>
    <lineage>
        <taxon>Bacteria</taxon>
        <taxon>Pseudomonadati</taxon>
        <taxon>Spirochaetota</taxon>
        <taxon>Spirochaetia</taxon>
        <taxon>Spirochaetales</taxon>
        <taxon>Treponemataceae</taxon>
        <taxon>Treponema</taxon>
    </lineage>
</organism>
<sequence>MIDLVQNIKPISYVKAHTTEIVKNVGETKSPIIITQNGEAKAVIIDIDSYQRTLNAINLLKLLSFSEIDIKNGNVVTHENAKKRFEKTLGRK</sequence>
<evidence type="ECO:0000256" key="1">
    <source>
        <dbReference type="ARBA" id="ARBA00009981"/>
    </source>
</evidence>
<keyword evidence="4" id="KW-1185">Reference proteome</keyword>
<reference evidence="3 4" key="2">
    <citation type="journal article" date="2011" name="ISME J.">
        <title>RNA-seq reveals cooperative metabolic interactions between two termite-gut spirochete species in co-culture.</title>
        <authorList>
            <person name="Rosenthal A.Z."/>
            <person name="Matson E.G."/>
            <person name="Eldar A."/>
            <person name="Leadbetter J.R."/>
        </authorList>
    </citation>
    <scope>NUCLEOTIDE SEQUENCE [LARGE SCALE GENOMIC DNA]</scope>
    <source>
        <strain evidence="4">ATCC BAA-887 / DSM 12427 / ZAS-2</strain>
    </source>
</reference>
<dbReference type="Gene3D" id="3.40.1620.10">
    <property type="entry name" value="YefM-like domain"/>
    <property type="match status" value="1"/>
</dbReference>
<dbReference type="InterPro" id="IPR006442">
    <property type="entry name" value="Antitoxin_Phd/YefM"/>
</dbReference>
<gene>
    <name evidence="3" type="ordered locus">TREPR_2160</name>
</gene>
<dbReference type="STRING" id="545694.TREPR_2160"/>
<comment type="function">
    <text evidence="2">Antitoxin component of a type II toxin-antitoxin (TA) system.</text>
</comment>
<dbReference type="NCBIfam" id="TIGR01552">
    <property type="entry name" value="phd_fam"/>
    <property type="match status" value="1"/>
</dbReference>
<name>F5YJ39_TREPZ</name>
<proteinExistence type="inferred from homology"/>
<dbReference type="PANTHER" id="PTHR33713">
    <property type="entry name" value="ANTITOXIN YAFN-RELATED"/>
    <property type="match status" value="1"/>
</dbReference>
<accession>F5YJ39</accession>
<reference evidence="4" key="1">
    <citation type="submission" date="2009-12" db="EMBL/GenBank/DDBJ databases">
        <title>Complete sequence of Treponema primitia strain ZAS-2.</title>
        <authorList>
            <person name="Tetu S.G."/>
            <person name="Matson E."/>
            <person name="Ren Q."/>
            <person name="Seshadri R."/>
            <person name="Elbourne L."/>
            <person name="Hassan K.A."/>
            <person name="Durkin A."/>
            <person name="Radune D."/>
            <person name="Mohamoud Y."/>
            <person name="Shay R."/>
            <person name="Jin S."/>
            <person name="Zhang X."/>
            <person name="Lucey K."/>
            <person name="Ballor N.R."/>
            <person name="Ottesen E."/>
            <person name="Rosenthal R."/>
            <person name="Allen A."/>
            <person name="Leadbetter J.R."/>
            <person name="Paulsen I.T."/>
        </authorList>
    </citation>
    <scope>NUCLEOTIDE SEQUENCE [LARGE SCALE GENOMIC DNA]</scope>
    <source>
        <strain evidence="4">ATCC BAA-887 / DSM 12427 / ZAS-2</strain>
    </source>
</reference>
<dbReference type="InterPro" id="IPR036165">
    <property type="entry name" value="YefM-like_sf"/>
</dbReference>
<dbReference type="PANTHER" id="PTHR33713:SF11">
    <property type="entry name" value="PREVENT-HOST-DEATH FAMILY PROTEIN"/>
    <property type="match status" value="1"/>
</dbReference>